<evidence type="ECO:0000256" key="1">
    <source>
        <dbReference type="SAM" id="Coils"/>
    </source>
</evidence>
<feature type="region of interest" description="Disordered" evidence="2">
    <location>
        <begin position="91"/>
        <end position="129"/>
    </location>
</feature>
<dbReference type="RefSeq" id="WP_048887267.1">
    <property type="nucleotide sequence ID" value="NZ_LFEJ01000003.1"/>
</dbReference>
<feature type="compositionally biased region" description="Acidic residues" evidence="2">
    <location>
        <begin position="240"/>
        <end position="257"/>
    </location>
</feature>
<keyword evidence="1" id="KW-0175">Coiled coil</keyword>
<dbReference type="PATRIC" id="fig|1656095.3.peg.300"/>
<feature type="coiled-coil region" evidence="1">
    <location>
        <begin position="52"/>
        <end position="86"/>
    </location>
</feature>
<evidence type="ECO:0000313" key="4">
    <source>
        <dbReference type="Proteomes" id="UP000037315"/>
    </source>
</evidence>
<comment type="caution">
    <text evidence="3">The sequence shown here is derived from an EMBL/GenBank/DDBJ whole genome shotgun (WGS) entry which is preliminary data.</text>
</comment>
<protein>
    <submittedName>
        <fullName evidence="3">ABC transporter substrate-binding protein</fullName>
    </submittedName>
</protein>
<reference evidence="3 4" key="1">
    <citation type="submission" date="2015-06" db="EMBL/GenBank/DDBJ databases">
        <title>Genome sequencing of Cronobacter sp. strain DJ34 isolated from petroleum contaminated sludge of Duliajan Oil Fields, Assam, India.</title>
        <authorList>
            <person name="Pal S."/>
            <person name="Banerjee T.D."/>
            <person name="Roy A."/>
            <person name="Sar P."/>
            <person name="Kazy S.K."/>
        </authorList>
    </citation>
    <scope>NUCLEOTIDE SEQUENCE [LARGE SCALE GENOMIC DNA]</scope>
    <source>
        <strain evidence="3 4">DJ34</strain>
    </source>
</reference>
<accession>A0A0J8VS49</accession>
<feature type="compositionally biased region" description="Polar residues" evidence="2">
    <location>
        <begin position="102"/>
        <end position="111"/>
    </location>
</feature>
<dbReference type="AlphaFoldDB" id="A0A0J8VS49"/>
<evidence type="ECO:0000313" key="3">
    <source>
        <dbReference type="EMBL" id="KMV36318.1"/>
    </source>
</evidence>
<organism evidence="3 4">
    <name type="scientific">Franconibacter pulveris</name>
    <dbReference type="NCBI Taxonomy" id="435910"/>
    <lineage>
        <taxon>Bacteria</taxon>
        <taxon>Pseudomonadati</taxon>
        <taxon>Pseudomonadota</taxon>
        <taxon>Gammaproteobacteria</taxon>
        <taxon>Enterobacterales</taxon>
        <taxon>Enterobacteriaceae</taxon>
        <taxon>Franconibacter</taxon>
    </lineage>
</organism>
<proteinExistence type="predicted"/>
<evidence type="ECO:0000256" key="2">
    <source>
        <dbReference type="SAM" id="MobiDB-lite"/>
    </source>
</evidence>
<feature type="region of interest" description="Disordered" evidence="2">
    <location>
        <begin position="216"/>
        <end position="257"/>
    </location>
</feature>
<keyword evidence="4" id="KW-1185">Reference proteome</keyword>
<dbReference type="EMBL" id="LFEJ01000003">
    <property type="protein sequence ID" value="KMV36318.1"/>
    <property type="molecule type" value="Genomic_DNA"/>
</dbReference>
<dbReference type="InterPro" id="IPR018648">
    <property type="entry name" value="DUF2076"/>
</dbReference>
<dbReference type="OrthoDB" id="122910at2"/>
<gene>
    <name evidence="3" type="ORF">ACH50_02610</name>
</gene>
<dbReference type="Pfam" id="PF09849">
    <property type="entry name" value="DUF2076"/>
    <property type="match status" value="1"/>
</dbReference>
<dbReference type="STRING" id="1121863.GCA_000621185_00666"/>
<dbReference type="Proteomes" id="UP000037315">
    <property type="component" value="Unassembled WGS sequence"/>
</dbReference>
<name>A0A0J8VS49_9ENTR</name>
<sequence length="257" mass="27310">MQSEEQRLIDGLFSRLKTAEANSAPRDAQAQQLIEQHLREQPAAGYYMAQTILIQEAAIKELNSRIQGLEAQVAQLQHAAKQQQSSGGFLAGLFGGGSRASEPQQQAQTGRSADPIPGAQNYQGAAPGSYNNAPAQGYAQQNYSAPRGGGFMAGALQTAAGVAGGVVLGNMLTSMFSHHQPEEIVNIINEPAQPADNSAVNAVEDYNQADDSQLLNQDAGLQQDDTNDYYANEDINNDFSGDDFGGDDFGGDDDSWV</sequence>